<proteinExistence type="predicted"/>
<evidence type="ECO:0000313" key="1">
    <source>
        <dbReference type="EMBL" id="KAK7362957.1"/>
    </source>
</evidence>
<keyword evidence="2" id="KW-1185">Reference proteome</keyword>
<evidence type="ECO:0000313" key="2">
    <source>
        <dbReference type="Proteomes" id="UP001367508"/>
    </source>
</evidence>
<organism evidence="1 2">
    <name type="scientific">Canavalia gladiata</name>
    <name type="common">Sword bean</name>
    <name type="synonym">Dolichos gladiatus</name>
    <dbReference type="NCBI Taxonomy" id="3824"/>
    <lineage>
        <taxon>Eukaryota</taxon>
        <taxon>Viridiplantae</taxon>
        <taxon>Streptophyta</taxon>
        <taxon>Embryophyta</taxon>
        <taxon>Tracheophyta</taxon>
        <taxon>Spermatophyta</taxon>
        <taxon>Magnoliopsida</taxon>
        <taxon>eudicotyledons</taxon>
        <taxon>Gunneridae</taxon>
        <taxon>Pentapetalae</taxon>
        <taxon>rosids</taxon>
        <taxon>fabids</taxon>
        <taxon>Fabales</taxon>
        <taxon>Fabaceae</taxon>
        <taxon>Papilionoideae</taxon>
        <taxon>50 kb inversion clade</taxon>
        <taxon>NPAAA clade</taxon>
        <taxon>indigoferoid/millettioid clade</taxon>
        <taxon>Phaseoleae</taxon>
        <taxon>Canavalia</taxon>
    </lineage>
</organism>
<sequence>MGQLYSFALSLGSGYYHFDLVIHDFSSLVAQGIQQRVSHGGVSEVRPCHFHSKAIESYPFSFLHVIKALSSLRRGPSTLSSTLSLLIQTSHLVFALNNNILIAISLLIF</sequence>
<dbReference type="AlphaFoldDB" id="A0AAN9R8B8"/>
<dbReference type="EMBL" id="JAYMYQ010000001">
    <property type="protein sequence ID" value="KAK7362957.1"/>
    <property type="molecule type" value="Genomic_DNA"/>
</dbReference>
<gene>
    <name evidence="1" type="ORF">VNO77_05082</name>
</gene>
<reference evidence="1 2" key="1">
    <citation type="submission" date="2024-01" db="EMBL/GenBank/DDBJ databases">
        <title>The genomes of 5 underutilized Papilionoideae crops provide insights into root nodulation and disease resistanc.</title>
        <authorList>
            <person name="Jiang F."/>
        </authorList>
    </citation>
    <scope>NUCLEOTIDE SEQUENCE [LARGE SCALE GENOMIC DNA]</scope>
    <source>
        <strain evidence="1">LVBAO_FW01</strain>
        <tissue evidence="1">Leaves</tissue>
    </source>
</reference>
<name>A0AAN9R8B8_CANGL</name>
<dbReference type="Proteomes" id="UP001367508">
    <property type="component" value="Unassembled WGS sequence"/>
</dbReference>
<protein>
    <submittedName>
        <fullName evidence="1">Uncharacterized protein</fullName>
    </submittedName>
</protein>
<accession>A0AAN9R8B8</accession>
<comment type="caution">
    <text evidence="1">The sequence shown here is derived from an EMBL/GenBank/DDBJ whole genome shotgun (WGS) entry which is preliminary data.</text>
</comment>